<gene>
    <name evidence="3" type="ORF">DB88DRAFT_537049</name>
</gene>
<evidence type="ECO:0000256" key="2">
    <source>
        <dbReference type="SAM" id="Phobius"/>
    </source>
</evidence>
<feature type="region of interest" description="Disordered" evidence="1">
    <location>
        <begin position="356"/>
        <end position="376"/>
    </location>
</feature>
<keyword evidence="4" id="KW-1185">Reference proteome</keyword>
<evidence type="ECO:0000313" key="3">
    <source>
        <dbReference type="EMBL" id="KAK1927061.1"/>
    </source>
</evidence>
<dbReference type="AlphaFoldDB" id="A0AAD9FVJ7"/>
<feature type="transmembrane region" description="Helical" evidence="2">
    <location>
        <begin position="94"/>
        <end position="114"/>
    </location>
</feature>
<sequence>MIATSNGRCLLYTKRDWFRTLYYVFLQGHTIPKPWQLWSKANEDLWRVSLYVLCTGWCFMQAVHLEEFLYWGYLIHGIRTPGGPRWSWVCSPYFKAWAISTLSAWALLFGATHIETRNLDIMKTYLLIVGSSVSCILSTASIALIVVFPRFIETVKKQGAAFEVLERLHFFAEMNQIRAVFRCVYSLAFLLLSADGLSKGKKINQAVFWPDFLYLAGQLSIFASSCISVVVLLPRNMGIESLPKRTDLDIHPMVPFKRPSAASTDGLFPRQYHELSERLNIEREAFATLAEPSSGAFEMKVSPRMSQQAWGVDPHVFGGEDPNLVPFASVGDPSRRSRLSQLPSLPAVVARIKSPFEPASPVQRADGLSGAGAEED</sequence>
<organism evidence="3 4">
    <name type="scientific">Papiliotrema laurentii</name>
    <name type="common">Cryptococcus laurentii</name>
    <dbReference type="NCBI Taxonomy" id="5418"/>
    <lineage>
        <taxon>Eukaryota</taxon>
        <taxon>Fungi</taxon>
        <taxon>Dikarya</taxon>
        <taxon>Basidiomycota</taxon>
        <taxon>Agaricomycotina</taxon>
        <taxon>Tremellomycetes</taxon>
        <taxon>Tremellales</taxon>
        <taxon>Rhynchogastremaceae</taxon>
        <taxon>Papiliotrema</taxon>
    </lineage>
</organism>
<accession>A0AAD9FVJ7</accession>
<keyword evidence="2" id="KW-0812">Transmembrane</keyword>
<keyword evidence="2" id="KW-1133">Transmembrane helix</keyword>
<feature type="transmembrane region" description="Helical" evidence="2">
    <location>
        <begin position="179"/>
        <end position="197"/>
    </location>
</feature>
<feature type="transmembrane region" description="Helical" evidence="2">
    <location>
        <begin position="212"/>
        <end position="233"/>
    </location>
</feature>
<reference evidence="3" key="1">
    <citation type="submission" date="2023-02" db="EMBL/GenBank/DDBJ databases">
        <title>Identification and recombinant expression of a fungal hydrolase from Papiliotrema laurentii that hydrolyzes apple cutin and clears colloidal polyester polyurethane.</title>
        <authorList>
            <consortium name="DOE Joint Genome Institute"/>
            <person name="Roman V.A."/>
            <person name="Bojanowski C."/>
            <person name="Crable B.R."/>
            <person name="Wagner D.N."/>
            <person name="Hung C.S."/>
            <person name="Nadeau L.J."/>
            <person name="Schratz L."/>
            <person name="Haridas S."/>
            <person name="Pangilinan J."/>
            <person name="Lipzen A."/>
            <person name="Na H."/>
            <person name="Yan M."/>
            <person name="Ng V."/>
            <person name="Grigoriev I.V."/>
            <person name="Spatafora J.W."/>
            <person name="Barlow D."/>
            <person name="Biffinger J."/>
            <person name="Kelley-Loughnane N."/>
            <person name="Varaljay V.A."/>
            <person name="Crookes-Goodson W.J."/>
        </authorList>
    </citation>
    <scope>NUCLEOTIDE SEQUENCE</scope>
    <source>
        <strain evidence="3">5307AH</strain>
    </source>
</reference>
<evidence type="ECO:0000256" key="1">
    <source>
        <dbReference type="SAM" id="MobiDB-lite"/>
    </source>
</evidence>
<feature type="transmembrane region" description="Helical" evidence="2">
    <location>
        <begin position="126"/>
        <end position="148"/>
    </location>
</feature>
<dbReference type="Proteomes" id="UP001182556">
    <property type="component" value="Unassembled WGS sequence"/>
</dbReference>
<dbReference type="EMBL" id="JAODAN010000001">
    <property type="protein sequence ID" value="KAK1927061.1"/>
    <property type="molecule type" value="Genomic_DNA"/>
</dbReference>
<comment type="caution">
    <text evidence="3">The sequence shown here is derived from an EMBL/GenBank/DDBJ whole genome shotgun (WGS) entry which is preliminary data.</text>
</comment>
<protein>
    <submittedName>
        <fullName evidence="3">Uncharacterized protein</fullName>
    </submittedName>
</protein>
<proteinExistence type="predicted"/>
<evidence type="ECO:0000313" key="4">
    <source>
        <dbReference type="Proteomes" id="UP001182556"/>
    </source>
</evidence>
<name>A0AAD9FVJ7_PAPLA</name>
<keyword evidence="2" id="KW-0472">Membrane</keyword>